<dbReference type="EMBL" id="CP109495">
    <property type="protein sequence ID" value="WUX50083.1"/>
    <property type="molecule type" value="Genomic_DNA"/>
</dbReference>
<proteinExistence type="predicted"/>
<dbReference type="RefSeq" id="WP_329073620.1">
    <property type="nucleotide sequence ID" value="NZ_CP109495.1"/>
</dbReference>
<organism evidence="2 3">
    <name type="scientific">Streptomyces niveus</name>
    <name type="common">Streptomyces spheroides</name>
    <dbReference type="NCBI Taxonomy" id="193462"/>
    <lineage>
        <taxon>Bacteria</taxon>
        <taxon>Bacillati</taxon>
        <taxon>Actinomycetota</taxon>
        <taxon>Actinomycetes</taxon>
        <taxon>Kitasatosporales</taxon>
        <taxon>Streptomycetaceae</taxon>
        <taxon>Streptomyces</taxon>
    </lineage>
</organism>
<accession>A0ABZ1ZUD7</accession>
<evidence type="ECO:0000313" key="3">
    <source>
        <dbReference type="Proteomes" id="UP001432209"/>
    </source>
</evidence>
<dbReference type="Proteomes" id="UP001432209">
    <property type="component" value="Chromosome"/>
</dbReference>
<feature type="region of interest" description="Disordered" evidence="1">
    <location>
        <begin position="507"/>
        <end position="538"/>
    </location>
</feature>
<gene>
    <name evidence="2" type="ORF">OG442_00030</name>
</gene>
<name>A0ABZ1ZUD7_STRNV</name>
<evidence type="ECO:0000313" key="2">
    <source>
        <dbReference type="EMBL" id="WUX50083.1"/>
    </source>
</evidence>
<keyword evidence="3" id="KW-1185">Reference proteome</keyword>
<protein>
    <submittedName>
        <fullName evidence="2">DUF2397 domain-containing protein</fullName>
    </submittedName>
</protein>
<evidence type="ECO:0000256" key="1">
    <source>
        <dbReference type="SAM" id="MobiDB-lite"/>
    </source>
</evidence>
<dbReference type="InterPro" id="IPR013493">
    <property type="entry name" value="CHP02677"/>
</dbReference>
<dbReference type="Pfam" id="PF09660">
    <property type="entry name" value="DUF2397"/>
    <property type="match status" value="1"/>
</dbReference>
<sequence length="538" mass="57753">MGEGYFGDEDPESGLDERRDLFRYVTVDNADNAAEYLAIMDQFTQTLLTDLSAAEVSEALAKLGIALSPEEAETRCRSLVRWKNLMPSTRDPRVPTVAALRYTRARFQITRLGGTVHQQVTKVLKMRDGAREVARELLGSMAALLSKVLQQARHPRSIDPDVLAADVTTVFTNQAYFTDSIRDFYAYLSSVLVRYDLAGEEYASFKGLLLEYVHLIDTDVSRHSPAVLKGLEELRPLLPQVLGALDSLPGLASADGAPVERLPGRQYNDWAELLAWYSGGEGGVSGPAQLRAAAEQALGQLLTNARRMLTSGGTGGVRRSDLLHLAGLFAEASVEEAHRGFSDAFGAYPARHLSFGPDELDPRDTASTSWWGAGAVDVPVSLRERGDRAARGRTSRVPDPGMDIARLQEEAAQELAARRTAGSELAAVGALDGARLTPAARDLLLELVSMALAKELSPSEAVRVHDLDLNVAVDVAESDTDTVIKSDDGDTTFLFLALNASVAGGFHAGDAPGERAADETGDGTDVDGQPYSAEGGTQ</sequence>
<reference evidence="2" key="1">
    <citation type="submission" date="2022-10" db="EMBL/GenBank/DDBJ databases">
        <title>The complete genomes of actinobacterial strains from the NBC collection.</title>
        <authorList>
            <person name="Joergensen T.S."/>
            <person name="Alvarez Arevalo M."/>
            <person name="Sterndorff E.B."/>
            <person name="Faurdal D."/>
            <person name="Vuksanovic O."/>
            <person name="Mourched A.-S."/>
            <person name="Charusanti P."/>
            <person name="Shaw S."/>
            <person name="Blin K."/>
            <person name="Weber T."/>
        </authorList>
    </citation>
    <scope>NUCLEOTIDE SEQUENCE</scope>
    <source>
        <strain evidence="2">NBC_01432</strain>
    </source>
</reference>